<dbReference type="PANTHER" id="PTHR48207">
    <property type="entry name" value="SUCCINATE--HYDROXYMETHYLGLUTARATE COA-TRANSFERASE"/>
    <property type="match status" value="1"/>
</dbReference>
<feature type="region of interest" description="Disordered" evidence="2">
    <location>
        <begin position="382"/>
        <end position="401"/>
    </location>
</feature>
<dbReference type="Proteomes" id="UP000199120">
    <property type="component" value="Unassembled WGS sequence"/>
</dbReference>
<reference evidence="4" key="1">
    <citation type="submission" date="2016-10" db="EMBL/GenBank/DDBJ databases">
        <authorList>
            <person name="Varghese N."/>
            <person name="Submissions S."/>
        </authorList>
    </citation>
    <scope>NUCLEOTIDE SEQUENCE [LARGE SCALE GENOMIC DNA]</scope>
    <source>
        <strain evidence="4">LMG 26416</strain>
    </source>
</reference>
<dbReference type="EMBL" id="FOAJ01000004">
    <property type="protein sequence ID" value="SEK89648.1"/>
    <property type="molecule type" value="Genomic_DNA"/>
</dbReference>
<evidence type="ECO:0000313" key="3">
    <source>
        <dbReference type="EMBL" id="SEK89648.1"/>
    </source>
</evidence>
<protein>
    <submittedName>
        <fullName evidence="3">Crotonobetainyl-CoA:carnitine CoA-transferase CaiB</fullName>
    </submittedName>
</protein>
<dbReference type="AlphaFoldDB" id="A0A1H7KSB5"/>
<gene>
    <name evidence="3" type="ORF">SAMN05192542_10433</name>
</gene>
<organism evidence="3 4">
    <name type="scientific">Paraburkholderia caballeronis</name>
    <dbReference type="NCBI Taxonomy" id="416943"/>
    <lineage>
        <taxon>Bacteria</taxon>
        <taxon>Pseudomonadati</taxon>
        <taxon>Pseudomonadota</taxon>
        <taxon>Betaproteobacteria</taxon>
        <taxon>Burkholderiales</taxon>
        <taxon>Burkholderiaceae</taxon>
        <taxon>Paraburkholderia</taxon>
    </lineage>
</organism>
<evidence type="ECO:0000313" key="4">
    <source>
        <dbReference type="Proteomes" id="UP000199120"/>
    </source>
</evidence>
<dbReference type="GO" id="GO:0008410">
    <property type="term" value="F:CoA-transferase activity"/>
    <property type="evidence" value="ECO:0007669"/>
    <property type="project" value="TreeGrafter"/>
</dbReference>
<dbReference type="Pfam" id="PF02515">
    <property type="entry name" value="CoA_transf_3"/>
    <property type="match status" value="1"/>
</dbReference>
<feature type="region of interest" description="Disordered" evidence="2">
    <location>
        <begin position="342"/>
        <end position="365"/>
    </location>
</feature>
<dbReference type="Gene3D" id="3.30.1540.10">
    <property type="entry name" value="formyl-coa transferase, domain 3"/>
    <property type="match status" value="1"/>
</dbReference>
<evidence type="ECO:0000256" key="2">
    <source>
        <dbReference type="SAM" id="MobiDB-lite"/>
    </source>
</evidence>
<evidence type="ECO:0000256" key="1">
    <source>
        <dbReference type="ARBA" id="ARBA00022679"/>
    </source>
</evidence>
<dbReference type="InterPro" id="IPR044855">
    <property type="entry name" value="CoA-Trfase_III_dom3_sf"/>
</dbReference>
<dbReference type="InterPro" id="IPR003673">
    <property type="entry name" value="CoA-Trfase_fam_III"/>
</dbReference>
<dbReference type="OrthoDB" id="5294844at2"/>
<dbReference type="InterPro" id="IPR050483">
    <property type="entry name" value="CoA-transferase_III_domain"/>
</dbReference>
<dbReference type="PANTHER" id="PTHR48207:SF3">
    <property type="entry name" value="SUCCINATE--HYDROXYMETHYLGLUTARATE COA-TRANSFERASE"/>
    <property type="match status" value="1"/>
</dbReference>
<dbReference type="Gene3D" id="3.40.50.10540">
    <property type="entry name" value="Crotonobetainyl-coa:carnitine coa-transferase, domain 1"/>
    <property type="match status" value="1"/>
</dbReference>
<sequence length="401" mass="43488">MAKVLEGVRVLEQGTFITGPAAGMLLGDLGADVVKIEQPGAGDPFRAFKGGLYSPHYQTYNRNKRSVTLNTKDDADLALFDEMIRDADVYIQNFRPGAADRLNAGYERLREINPRLIYCAISGFGQTGPAAGRPAYDSVAQAASGFLGLLINPANPRVVGPAIADSLTGFYAAYGILGALHERHRTGVGRKVEVSMLEAMSHFNLDAFTHYYSAGELMGPYSRPSVSQSYVMQCADGKWLALHMSSPEKFWTGLAEAIEQPTLLQDPRFADRAGRIANQEALIDVLGAAFATRSRADWCARLERNDVPHAPMYDASEALDDPQARHLELLVETTHPQMGRFRTVRPPVSFDGERTTDVVAPPTLGEHNDAVLEPLRARLRERGEAASAATASGALEDSAAA</sequence>
<dbReference type="SUPFAM" id="SSF89796">
    <property type="entry name" value="CoA-transferase family III (CaiB/BaiF)"/>
    <property type="match status" value="1"/>
</dbReference>
<dbReference type="RefSeq" id="WP_090548241.1">
    <property type="nucleotide sequence ID" value="NZ_FNSR01000002.1"/>
</dbReference>
<name>A0A1H7KSB5_9BURK</name>
<keyword evidence="1 3" id="KW-0808">Transferase</keyword>
<keyword evidence="4" id="KW-1185">Reference proteome</keyword>
<proteinExistence type="predicted"/>
<feature type="compositionally biased region" description="Low complexity" evidence="2">
    <location>
        <begin position="385"/>
        <end position="394"/>
    </location>
</feature>
<dbReference type="STRING" id="416943.SAMN05445871_4146"/>
<dbReference type="InterPro" id="IPR023606">
    <property type="entry name" value="CoA-Trfase_III_dom_1_sf"/>
</dbReference>
<accession>A0A1H7KSB5</accession>